<dbReference type="PANTHER" id="PTHR30469:SF11">
    <property type="entry name" value="BLL4320 PROTEIN"/>
    <property type="match status" value="1"/>
</dbReference>
<dbReference type="Gene3D" id="2.40.30.170">
    <property type="match status" value="1"/>
</dbReference>
<accession>A0ABP9MJ93</accession>
<comment type="caution">
    <text evidence="6">The sequence shown here is derived from an EMBL/GenBank/DDBJ whole genome shotgun (WGS) entry which is preliminary data.</text>
</comment>
<evidence type="ECO:0000256" key="1">
    <source>
        <dbReference type="ARBA" id="ARBA00009477"/>
    </source>
</evidence>
<evidence type="ECO:0000259" key="3">
    <source>
        <dbReference type="Pfam" id="PF25917"/>
    </source>
</evidence>
<keyword evidence="7" id="KW-1185">Reference proteome</keyword>
<dbReference type="InterPro" id="IPR058637">
    <property type="entry name" value="YknX-like_C"/>
</dbReference>
<dbReference type="PANTHER" id="PTHR30469">
    <property type="entry name" value="MULTIDRUG RESISTANCE PROTEIN MDTA"/>
    <property type="match status" value="1"/>
</dbReference>
<evidence type="ECO:0000313" key="6">
    <source>
        <dbReference type="EMBL" id="GAA5096175.1"/>
    </source>
</evidence>
<dbReference type="Pfam" id="PF25954">
    <property type="entry name" value="Beta-barrel_RND_2"/>
    <property type="match status" value="1"/>
</dbReference>
<evidence type="ECO:0000256" key="2">
    <source>
        <dbReference type="SAM" id="Coils"/>
    </source>
</evidence>
<proteinExistence type="inferred from homology"/>
<dbReference type="RefSeq" id="WP_077924736.1">
    <property type="nucleotide sequence ID" value="NZ_BAABKE010000002.1"/>
</dbReference>
<evidence type="ECO:0000259" key="5">
    <source>
        <dbReference type="Pfam" id="PF25989"/>
    </source>
</evidence>
<comment type="similarity">
    <text evidence="1">Belongs to the membrane fusion protein (MFP) (TC 8.A.1) family.</text>
</comment>
<protein>
    <submittedName>
        <fullName evidence="6">Efflux RND transporter periplasmic adaptor subunit</fullName>
    </submittedName>
</protein>
<dbReference type="Pfam" id="PF25989">
    <property type="entry name" value="YknX_C"/>
    <property type="match status" value="1"/>
</dbReference>
<sequence>MNPKKNILLTLFTILTVFSTAYSKGISVEVADTQETSKQEYIHAVGTLLPYERVTLRPELSGKITSINFEEGSVVEKGQALIKFDDRLANAKLKNAKANLSNAEQNAKRLEASAGSATAQQVDAARTAKLQAEAELEMAQIEVDHTTLTAPFKGKMGLINQYAGSYIQIGSDLTTIVSTEKLKLEFNLPERLAHTVELKQPLQFSVDNFPKKKFTAEIYALSPEIEQEGKSLTVRAIYDNHDQSLLPGMFARISLEIPLGYSVIMVPEEAIFSSEGKQYVYRVVKENNQYTAKLTEVILGERSSFAVEIIHGLKNGDKVVKVGQARIHDESIINPVEPK</sequence>
<dbReference type="NCBIfam" id="TIGR01730">
    <property type="entry name" value="RND_mfp"/>
    <property type="match status" value="1"/>
</dbReference>
<dbReference type="InterPro" id="IPR058792">
    <property type="entry name" value="Beta-barrel_RND_2"/>
</dbReference>
<evidence type="ECO:0000313" key="7">
    <source>
        <dbReference type="Proteomes" id="UP001500631"/>
    </source>
</evidence>
<name>A0ABP9MJ93_9GAMM</name>
<feature type="coiled-coil region" evidence="2">
    <location>
        <begin position="86"/>
        <end position="142"/>
    </location>
</feature>
<dbReference type="InterPro" id="IPR058625">
    <property type="entry name" value="MdtA-like_BSH"/>
</dbReference>
<dbReference type="Gene3D" id="2.40.420.20">
    <property type="match status" value="1"/>
</dbReference>
<gene>
    <name evidence="6" type="ORF">GCM10023338_06270</name>
</gene>
<dbReference type="Proteomes" id="UP001500631">
    <property type="component" value="Unassembled WGS sequence"/>
</dbReference>
<dbReference type="EMBL" id="BAABKE010000002">
    <property type="protein sequence ID" value="GAA5096175.1"/>
    <property type="molecule type" value="Genomic_DNA"/>
</dbReference>
<dbReference type="InterPro" id="IPR006143">
    <property type="entry name" value="RND_pump_MFP"/>
</dbReference>
<evidence type="ECO:0000259" key="4">
    <source>
        <dbReference type="Pfam" id="PF25954"/>
    </source>
</evidence>
<reference evidence="7" key="1">
    <citation type="journal article" date="2019" name="Int. J. Syst. Evol. Microbiol.">
        <title>The Global Catalogue of Microorganisms (GCM) 10K type strain sequencing project: providing services to taxonomists for standard genome sequencing and annotation.</title>
        <authorList>
            <consortium name="The Broad Institute Genomics Platform"/>
            <consortium name="The Broad Institute Genome Sequencing Center for Infectious Disease"/>
            <person name="Wu L."/>
            <person name="Ma J."/>
        </authorList>
    </citation>
    <scope>NUCLEOTIDE SEQUENCE [LARGE SCALE GENOMIC DNA]</scope>
    <source>
        <strain evidence="7">JCM 18424</strain>
    </source>
</reference>
<dbReference type="Gene3D" id="2.40.50.100">
    <property type="match status" value="1"/>
</dbReference>
<feature type="domain" description="CusB-like beta-barrel" evidence="4">
    <location>
        <begin position="184"/>
        <end position="256"/>
    </location>
</feature>
<keyword evidence="2" id="KW-0175">Coiled coil</keyword>
<feature type="domain" description="Multidrug resistance protein MdtA-like barrel-sandwich hybrid" evidence="3">
    <location>
        <begin position="53"/>
        <end position="177"/>
    </location>
</feature>
<dbReference type="SUPFAM" id="SSF111369">
    <property type="entry name" value="HlyD-like secretion proteins"/>
    <property type="match status" value="1"/>
</dbReference>
<dbReference type="Gene3D" id="1.10.287.470">
    <property type="entry name" value="Helix hairpin bin"/>
    <property type="match status" value="1"/>
</dbReference>
<dbReference type="Pfam" id="PF25917">
    <property type="entry name" value="BSH_RND"/>
    <property type="match status" value="1"/>
</dbReference>
<organism evidence="6 7">
    <name type="scientific">Wohlfahrtiimonas larvae</name>
    <dbReference type="NCBI Taxonomy" id="1157986"/>
    <lineage>
        <taxon>Bacteria</taxon>
        <taxon>Pseudomonadati</taxon>
        <taxon>Pseudomonadota</taxon>
        <taxon>Gammaproteobacteria</taxon>
        <taxon>Cardiobacteriales</taxon>
        <taxon>Ignatzschineriaceae</taxon>
        <taxon>Wohlfahrtiimonas</taxon>
    </lineage>
</organism>
<feature type="domain" description="YknX-like C-terminal permuted SH3-like" evidence="5">
    <location>
        <begin position="264"/>
        <end position="329"/>
    </location>
</feature>